<gene>
    <name evidence="1" type="ORF">BN1232_05835</name>
</gene>
<protein>
    <submittedName>
        <fullName evidence="1">Uncharacterized protein</fullName>
    </submittedName>
</protein>
<dbReference type="Proteomes" id="UP000199251">
    <property type="component" value="Unassembled WGS sequence"/>
</dbReference>
<name>A0A0E4H2S6_MYCLN</name>
<reference evidence="1 2" key="1">
    <citation type="submission" date="2015-03" db="EMBL/GenBank/DDBJ databases">
        <authorList>
            <person name="Urmite Genomes"/>
        </authorList>
    </citation>
    <scope>NUCLEOTIDE SEQUENCE [LARGE SCALE GENOMIC DNA]</scope>
    <source>
        <strain evidence="1 2">CSUR P1491</strain>
    </source>
</reference>
<dbReference type="RefSeq" id="WP_090608170.1">
    <property type="nucleotide sequence ID" value="NZ_CTEE01000001.1"/>
</dbReference>
<proteinExistence type="predicted"/>
<organism evidence="1 2">
    <name type="scientific">Mycobacterium lentiflavum</name>
    <dbReference type="NCBI Taxonomy" id="141349"/>
    <lineage>
        <taxon>Bacteria</taxon>
        <taxon>Bacillati</taxon>
        <taxon>Actinomycetota</taxon>
        <taxon>Actinomycetes</taxon>
        <taxon>Mycobacteriales</taxon>
        <taxon>Mycobacteriaceae</taxon>
        <taxon>Mycobacterium</taxon>
        <taxon>Mycobacterium simiae complex</taxon>
    </lineage>
</organism>
<accession>A0A0E4H2S6</accession>
<dbReference type="Pfam" id="PF19927">
    <property type="entry name" value="DUF6390"/>
    <property type="match status" value="1"/>
</dbReference>
<dbReference type="OrthoDB" id="2111648at2"/>
<dbReference type="AlphaFoldDB" id="A0A0E4H2S6"/>
<sequence>MTAADITATRGAEMFARYAYAPNQLGYCGPSESAALQGGSRDEIEKAARQFTGAWPYLQVLSRMTGIIDPLDFRLVESYWLGGGVGATLDGRAFADELLDVIGPQAGHYWSHLTADLADEAAPNHCFHVFGVYPWSRLLGKGMDEHPMAVLDNCRISWGTVLSTDGTTAVVQCRRLGWDGSALSLSADSTRRVDIGFEASSHGSPAVAAGETVALHWGRVCGRLDTEQVNALASSTEHQLHATNPRLVNEPA</sequence>
<dbReference type="EMBL" id="CTEE01000001">
    <property type="protein sequence ID" value="CQD23024.1"/>
    <property type="molecule type" value="Genomic_DNA"/>
</dbReference>
<dbReference type="InterPro" id="IPR045660">
    <property type="entry name" value="DUF6390"/>
</dbReference>
<evidence type="ECO:0000313" key="2">
    <source>
        <dbReference type="Proteomes" id="UP000199251"/>
    </source>
</evidence>
<dbReference type="STRING" id="141349.BN1232_05835"/>
<evidence type="ECO:0000313" key="1">
    <source>
        <dbReference type="EMBL" id="CQD23024.1"/>
    </source>
</evidence>